<keyword evidence="6 7" id="KW-0788">Thiol protease</keyword>
<dbReference type="GO" id="GO:0004843">
    <property type="term" value="F:cysteine-type deubiquitinase activity"/>
    <property type="evidence" value="ECO:0007669"/>
    <property type="project" value="UniProtKB-UniRule"/>
</dbReference>
<reference evidence="10 11" key="1">
    <citation type="submission" date="2024-01" db="EMBL/GenBank/DDBJ databases">
        <title>The complete chloroplast genome sequence of Lithospermum erythrorhizon: insights into the phylogenetic relationship among Boraginaceae species and the maternal lineages of purple gromwells.</title>
        <authorList>
            <person name="Okada T."/>
            <person name="Watanabe K."/>
        </authorList>
    </citation>
    <scope>NUCLEOTIDE SEQUENCE [LARGE SCALE GENOMIC DNA]</scope>
</reference>
<keyword evidence="8" id="KW-1133">Transmembrane helix</keyword>
<evidence type="ECO:0000313" key="10">
    <source>
        <dbReference type="EMBL" id="GAA0141565.1"/>
    </source>
</evidence>
<dbReference type="InterPro" id="IPR001394">
    <property type="entry name" value="Peptidase_C19_UCH"/>
</dbReference>
<evidence type="ECO:0000256" key="2">
    <source>
        <dbReference type="ARBA" id="ARBA00009085"/>
    </source>
</evidence>
<comment type="function">
    <text evidence="7">Recognizes and hydrolyzes the peptide bond at the C-terminal Gly of ubiquitin. Involved in the processing of poly-ubiquitin precursors as well as that of ubiquitinated proteins.</text>
</comment>
<proteinExistence type="inferred from homology"/>
<sequence length="560" mass="62689">MDGNLVVYKLRNGAMFLRHSSSSVAASVVGVVGLIFAFRNTKFIHQLSLQWSSSPQRVDFEDSWVLPGLQNLGNNCFLNVVLQALSSCSSFLKFLENSMEESECISDGESIEDLPLTVALALLVKELSTLRSTRTVLSPQKMMLAMTHYLPKFNLTSQQDAEEAFIHLLSSLREELSDSYLPEQSSLADVTTLPDCRILSAKSTVRESEHERWKRSVLGPFNGILGSSLTCQSCSFQISLDYQLFHSLHLPPVVAGHSEIVSGCFVEDCLKRFFAAEKLENYFCNHCWHVSAIKYLLLSPGNEVDVKKLKICGEEETCDCRNISSLGSFPWLKNLSHTFKQLHIARSPKILCLHLQRASMNMFGEMVKLQGHISFPLVLDLAPFLKNGLGSKTQDQMLLNDLNKQKFNPTHTSSYVNMPQPQPHLASGIGQREMEIDDGRIQYGCTNNSSEQCLNSNGTGEDRAFMHYGAKGQAGETSMGHMEHHRYLLVSVVQHYGRVGHGHYTVYRKVTGKSSIEDPVGLLESNFAQWFCISDSEVYSISEEEVLNAEASLLFYEKIS</sequence>
<accession>A0AAV3NQF1</accession>
<dbReference type="Gene3D" id="3.90.70.10">
    <property type="entry name" value="Cysteine proteinases"/>
    <property type="match status" value="1"/>
</dbReference>
<comment type="similarity">
    <text evidence="2 7">Belongs to the peptidase C19 family.</text>
</comment>
<dbReference type="GO" id="GO:0005634">
    <property type="term" value="C:nucleus"/>
    <property type="evidence" value="ECO:0007669"/>
    <property type="project" value="TreeGrafter"/>
</dbReference>
<dbReference type="Proteomes" id="UP001454036">
    <property type="component" value="Unassembled WGS sequence"/>
</dbReference>
<dbReference type="PANTHER" id="PTHR24006:SF888">
    <property type="entry name" value="UBIQUITIN CARBOXYL-TERMINAL HYDROLASE 30"/>
    <property type="match status" value="1"/>
</dbReference>
<keyword evidence="8" id="KW-0472">Membrane</keyword>
<comment type="caution">
    <text evidence="10">The sequence shown here is derived from an EMBL/GenBank/DDBJ whole genome shotgun (WGS) entry which is preliminary data.</text>
</comment>
<evidence type="ECO:0000259" key="9">
    <source>
        <dbReference type="PROSITE" id="PS50235"/>
    </source>
</evidence>
<dbReference type="GO" id="GO:0006508">
    <property type="term" value="P:proteolysis"/>
    <property type="evidence" value="ECO:0007669"/>
    <property type="project" value="UniProtKB-KW"/>
</dbReference>
<evidence type="ECO:0000256" key="3">
    <source>
        <dbReference type="ARBA" id="ARBA00022670"/>
    </source>
</evidence>
<feature type="domain" description="USP" evidence="9">
    <location>
        <begin position="67"/>
        <end position="559"/>
    </location>
</feature>
<dbReference type="EC" id="3.4.19.12" evidence="7"/>
<keyword evidence="11" id="KW-1185">Reference proteome</keyword>
<organism evidence="10 11">
    <name type="scientific">Lithospermum erythrorhizon</name>
    <name type="common">Purple gromwell</name>
    <name type="synonym">Lithospermum officinale var. erythrorhizon</name>
    <dbReference type="NCBI Taxonomy" id="34254"/>
    <lineage>
        <taxon>Eukaryota</taxon>
        <taxon>Viridiplantae</taxon>
        <taxon>Streptophyta</taxon>
        <taxon>Embryophyta</taxon>
        <taxon>Tracheophyta</taxon>
        <taxon>Spermatophyta</taxon>
        <taxon>Magnoliopsida</taxon>
        <taxon>eudicotyledons</taxon>
        <taxon>Gunneridae</taxon>
        <taxon>Pentapetalae</taxon>
        <taxon>asterids</taxon>
        <taxon>lamiids</taxon>
        <taxon>Boraginales</taxon>
        <taxon>Boraginaceae</taxon>
        <taxon>Boraginoideae</taxon>
        <taxon>Lithospermeae</taxon>
        <taxon>Lithospermum</taxon>
    </lineage>
</organism>
<keyword evidence="3 7" id="KW-0645">Protease</keyword>
<keyword evidence="5 7" id="KW-0378">Hydrolase</keyword>
<dbReference type="InterPro" id="IPR050164">
    <property type="entry name" value="Peptidase_C19"/>
</dbReference>
<keyword evidence="4 7" id="KW-0833">Ubl conjugation pathway</keyword>
<name>A0AAV3NQF1_LITER</name>
<dbReference type="PROSITE" id="PS50235">
    <property type="entry name" value="USP_3"/>
    <property type="match status" value="1"/>
</dbReference>
<gene>
    <name evidence="10" type="ORF">LIER_02684</name>
</gene>
<evidence type="ECO:0000313" key="11">
    <source>
        <dbReference type="Proteomes" id="UP001454036"/>
    </source>
</evidence>
<evidence type="ECO:0000256" key="6">
    <source>
        <dbReference type="ARBA" id="ARBA00022807"/>
    </source>
</evidence>
<dbReference type="InterPro" id="IPR018200">
    <property type="entry name" value="USP_CS"/>
</dbReference>
<evidence type="ECO:0000256" key="1">
    <source>
        <dbReference type="ARBA" id="ARBA00000707"/>
    </source>
</evidence>
<evidence type="ECO:0000256" key="5">
    <source>
        <dbReference type="ARBA" id="ARBA00022801"/>
    </source>
</evidence>
<dbReference type="GO" id="GO:0005829">
    <property type="term" value="C:cytosol"/>
    <property type="evidence" value="ECO:0007669"/>
    <property type="project" value="TreeGrafter"/>
</dbReference>
<keyword evidence="8" id="KW-0812">Transmembrane</keyword>
<dbReference type="GO" id="GO:0016579">
    <property type="term" value="P:protein deubiquitination"/>
    <property type="evidence" value="ECO:0007669"/>
    <property type="project" value="InterPro"/>
</dbReference>
<evidence type="ECO:0000256" key="4">
    <source>
        <dbReference type="ARBA" id="ARBA00022786"/>
    </source>
</evidence>
<evidence type="ECO:0000256" key="7">
    <source>
        <dbReference type="RuleBase" id="RU366025"/>
    </source>
</evidence>
<dbReference type="AlphaFoldDB" id="A0AAV3NQF1"/>
<dbReference type="CDD" id="cd02662">
    <property type="entry name" value="Peptidase_C19F"/>
    <property type="match status" value="1"/>
</dbReference>
<protein>
    <recommendedName>
        <fullName evidence="7">Ubiquitin carboxyl-terminal hydrolase</fullName>
        <ecNumber evidence="7">3.4.19.12</ecNumber>
    </recommendedName>
</protein>
<dbReference type="PANTHER" id="PTHR24006">
    <property type="entry name" value="UBIQUITIN CARBOXYL-TERMINAL HYDROLASE"/>
    <property type="match status" value="1"/>
</dbReference>
<dbReference type="InterPro" id="IPR028889">
    <property type="entry name" value="USP"/>
</dbReference>
<evidence type="ECO:0000256" key="8">
    <source>
        <dbReference type="SAM" id="Phobius"/>
    </source>
</evidence>
<dbReference type="EMBL" id="BAABME010000298">
    <property type="protein sequence ID" value="GAA0141565.1"/>
    <property type="molecule type" value="Genomic_DNA"/>
</dbReference>
<dbReference type="InterPro" id="IPR038765">
    <property type="entry name" value="Papain-like_cys_pep_sf"/>
</dbReference>
<dbReference type="PROSITE" id="PS00973">
    <property type="entry name" value="USP_2"/>
    <property type="match status" value="1"/>
</dbReference>
<dbReference type="SUPFAM" id="SSF54001">
    <property type="entry name" value="Cysteine proteinases"/>
    <property type="match status" value="1"/>
</dbReference>
<dbReference type="Pfam" id="PF00443">
    <property type="entry name" value="UCH"/>
    <property type="match status" value="1"/>
</dbReference>
<dbReference type="PROSITE" id="PS00972">
    <property type="entry name" value="USP_1"/>
    <property type="match status" value="1"/>
</dbReference>
<feature type="transmembrane region" description="Helical" evidence="8">
    <location>
        <begin position="20"/>
        <end position="38"/>
    </location>
</feature>
<comment type="catalytic activity">
    <reaction evidence="1 7">
        <text>Thiol-dependent hydrolysis of ester, thioester, amide, peptide and isopeptide bonds formed by the C-terminal Gly of ubiquitin (a 76-residue protein attached to proteins as an intracellular targeting signal).</text>
        <dbReference type="EC" id="3.4.19.12"/>
    </reaction>
</comment>